<reference evidence="1" key="1">
    <citation type="submission" date="2011-02" db="EMBL/GenBank/DDBJ databases">
        <title>The genome of the leaf-cutting ant Acromyrmex echinatior suggests key adaptations to social evolution and fungus farming.</title>
        <authorList>
            <person name="Nygaard S."/>
            <person name="Zhang G."/>
        </authorList>
    </citation>
    <scope>NUCLEOTIDE SEQUENCE</scope>
</reference>
<sequence>MYCREQTGCTQNQHESRLWQIRPANSAAKGKESPSYPGVRRRRLRRRLGRRGGEIILLLPSHLIKSGAAAAETVSSKDTKIEVCLEKTGKSEPCSVQDMFLLALDESEADLGMMGRGEVDPNNVLPMTKGHDGVDRRCLKVNKGFPITFSCGK</sequence>
<evidence type="ECO:0000313" key="2">
    <source>
        <dbReference type="Proteomes" id="UP000007755"/>
    </source>
</evidence>
<keyword evidence="2" id="KW-1185">Reference proteome</keyword>
<protein>
    <submittedName>
        <fullName evidence="1">Uncharacterized protein</fullName>
    </submittedName>
</protein>
<evidence type="ECO:0000313" key="1">
    <source>
        <dbReference type="EMBL" id="EGI70774.1"/>
    </source>
</evidence>
<dbReference type="InParanoid" id="F4W4V4"/>
<organism evidence="2">
    <name type="scientific">Acromyrmex echinatior</name>
    <name type="common">Panamanian leafcutter ant</name>
    <name type="synonym">Acromyrmex octospinosus echinatior</name>
    <dbReference type="NCBI Taxonomy" id="103372"/>
    <lineage>
        <taxon>Eukaryota</taxon>
        <taxon>Metazoa</taxon>
        <taxon>Ecdysozoa</taxon>
        <taxon>Arthropoda</taxon>
        <taxon>Hexapoda</taxon>
        <taxon>Insecta</taxon>
        <taxon>Pterygota</taxon>
        <taxon>Neoptera</taxon>
        <taxon>Endopterygota</taxon>
        <taxon>Hymenoptera</taxon>
        <taxon>Apocrita</taxon>
        <taxon>Aculeata</taxon>
        <taxon>Formicoidea</taxon>
        <taxon>Formicidae</taxon>
        <taxon>Myrmicinae</taxon>
        <taxon>Acromyrmex</taxon>
    </lineage>
</organism>
<dbReference type="EMBL" id="GL887564">
    <property type="protein sequence ID" value="EGI70774.1"/>
    <property type="molecule type" value="Genomic_DNA"/>
</dbReference>
<proteinExistence type="predicted"/>
<accession>F4W4V4</accession>
<dbReference type="Proteomes" id="UP000007755">
    <property type="component" value="Unassembled WGS sequence"/>
</dbReference>
<gene>
    <name evidence="1" type="ORF">G5I_00431</name>
</gene>
<name>F4W4V4_ACREC</name>
<dbReference type="AlphaFoldDB" id="F4W4V4"/>